<keyword evidence="2" id="KW-1185">Reference proteome</keyword>
<protein>
    <submittedName>
        <fullName evidence="1">Uncharacterized protein</fullName>
    </submittedName>
</protein>
<reference evidence="1 2" key="1">
    <citation type="journal article" date="2012" name="J. Bacteriol.">
        <title>Genome sequence of deep-sea manganese-oxidizing bacterium Marinobacter manganoxydans MnI7-9.</title>
        <authorList>
            <person name="Wang H."/>
            <person name="Li H."/>
            <person name="Shao Z."/>
            <person name="Liao S."/>
            <person name="Johnstone L."/>
            <person name="Rensing C."/>
            <person name="Wang G."/>
        </authorList>
    </citation>
    <scope>NUCLEOTIDE SEQUENCE [LARGE SCALE GENOMIC DNA]</scope>
    <source>
        <strain evidence="1 2">MnI7-9</strain>
    </source>
</reference>
<evidence type="ECO:0000313" key="2">
    <source>
        <dbReference type="Proteomes" id="UP000003208"/>
    </source>
</evidence>
<organism evidence="1 2">
    <name type="scientific">Marinobacter manganoxydans MnI7-9</name>
    <dbReference type="NCBI Taxonomy" id="1094979"/>
    <lineage>
        <taxon>Bacteria</taxon>
        <taxon>Pseudomonadati</taxon>
        <taxon>Pseudomonadota</taxon>
        <taxon>Gammaproteobacteria</taxon>
        <taxon>Pseudomonadales</taxon>
        <taxon>Marinobacteraceae</taxon>
        <taxon>Marinobacter</taxon>
    </lineage>
</organism>
<proteinExistence type="predicted"/>
<name>G6YU96_9GAMM</name>
<dbReference type="AlphaFoldDB" id="G6YU96"/>
<accession>G6YU96</accession>
<dbReference type="EMBL" id="AGTR01000045">
    <property type="protein sequence ID" value="EHJ04226.1"/>
    <property type="molecule type" value="Genomic_DNA"/>
</dbReference>
<gene>
    <name evidence="1" type="ORF">KYE_12191</name>
</gene>
<sequence>MLEHYEKSGLEERSRAEGIYRSKQNRLKWLAQKQAKEDLACRHQALEARGKAIQAKADNFESLAKREEMKASLLRRMEKGKLGREKLIWVINNSTQLGFNETEKADFEAALNLENQKAVYKCSNCGNWPHSCRCVR</sequence>
<evidence type="ECO:0000313" key="1">
    <source>
        <dbReference type="EMBL" id="EHJ04226.1"/>
    </source>
</evidence>
<dbReference type="Proteomes" id="UP000003208">
    <property type="component" value="Unassembled WGS sequence"/>
</dbReference>